<dbReference type="AlphaFoldDB" id="A0A8G2A3C1"/>
<dbReference type="RefSeq" id="WP_049267394.1">
    <property type="nucleotide sequence ID" value="NZ_ABZSJN020000020.1"/>
</dbReference>
<evidence type="ECO:0000256" key="1">
    <source>
        <dbReference type="SAM" id="MobiDB-lite"/>
    </source>
</evidence>
<reference evidence="3 4" key="1">
    <citation type="submission" date="2016-05" db="EMBL/GenBank/DDBJ databases">
        <authorList>
            <consortium name="Pathogen Informatics"/>
        </authorList>
    </citation>
    <scope>NUCLEOTIDE SEQUENCE [LARGE SCALE GENOMIC DNA]</scope>
    <source>
        <strain evidence="3 4">2880STDY5682802</strain>
    </source>
</reference>
<dbReference type="PIRSF" id="PIRSF012337">
    <property type="entry name" value="gp45"/>
    <property type="match status" value="1"/>
</dbReference>
<gene>
    <name evidence="3" type="ORF">SAMEA2273876_05293</name>
</gene>
<dbReference type="EMBL" id="FLAC01000036">
    <property type="protein sequence ID" value="SAQ12852.1"/>
    <property type="molecule type" value="Genomic_DNA"/>
</dbReference>
<comment type="caution">
    <text evidence="3">The sequence shown here is derived from an EMBL/GenBank/DDBJ whole genome shotgun (WGS) entry which is preliminary data.</text>
</comment>
<dbReference type="Proteomes" id="UP000078124">
    <property type="component" value="Unassembled WGS sequence"/>
</dbReference>
<evidence type="ECO:0000259" key="2">
    <source>
        <dbReference type="Pfam" id="PF06890"/>
    </source>
</evidence>
<dbReference type="InterPro" id="IPR014462">
    <property type="entry name" value="Phage_Mu_Gp45"/>
</dbReference>
<feature type="domain" description="Bacteriophage Mu Gp45 N-terminal" evidence="2">
    <location>
        <begin position="18"/>
        <end position="81"/>
    </location>
</feature>
<evidence type="ECO:0000313" key="3">
    <source>
        <dbReference type="EMBL" id="SAQ12852.1"/>
    </source>
</evidence>
<protein>
    <submittedName>
        <fullName evidence="3">Mu-like prophage protein gp45</fullName>
    </submittedName>
</protein>
<accession>A0A8G2A3C1</accession>
<dbReference type="InterPro" id="IPR053861">
    <property type="entry name" value="Phage_Mu_Gp45_N"/>
</dbReference>
<dbReference type="Pfam" id="PF06890">
    <property type="entry name" value="Phage_Mu_Gp45"/>
    <property type="match status" value="1"/>
</dbReference>
<proteinExistence type="predicted"/>
<name>A0A8G2A3C1_RAOPL</name>
<sequence>MSKFRHFANRIASMLGVGRITAMKDDGGTQSVQYQTPLEVASAHRLAEFGFSSGLPAGTDVVLAFLGGDRSNPVVIATNHQGYRHSGLKSGESVMYNQWGLNILLTEDGVFIDAKGKNVEVNNATNVTINASDSILANTPMFKCTGDIVDNCNSNTKTVKQLRDAYNIHDHEVKGVQSGESTVTSEKTTEKVSDE</sequence>
<organism evidence="3 4">
    <name type="scientific">Raoultella planticola</name>
    <name type="common">Klebsiella planticola</name>
    <dbReference type="NCBI Taxonomy" id="575"/>
    <lineage>
        <taxon>Bacteria</taxon>
        <taxon>Pseudomonadati</taxon>
        <taxon>Pseudomonadota</taxon>
        <taxon>Gammaproteobacteria</taxon>
        <taxon>Enterobacterales</taxon>
        <taxon>Enterobacteriaceae</taxon>
        <taxon>Klebsiella/Raoultella group</taxon>
        <taxon>Raoultella</taxon>
    </lineage>
</organism>
<feature type="region of interest" description="Disordered" evidence="1">
    <location>
        <begin position="175"/>
        <end position="195"/>
    </location>
</feature>
<evidence type="ECO:0000313" key="4">
    <source>
        <dbReference type="Proteomes" id="UP000078124"/>
    </source>
</evidence>